<evidence type="ECO:0000256" key="1">
    <source>
        <dbReference type="ARBA" id="ARBA00009662"/>
    </source>
</evidence>
<evidence type="ECO:0000313" key="6">
    <source>
        <dbReference type="Proteomes" id="UP000749559"/>
    </source>
</evidence>
<comment type="caution">
    <text evidence="5">The sequence shown here is derived from an EMBL/GenBank/DDBJ whole genome shotgun (WGS) entry which is preliminary data.</text>
</comment>
<evidence type="ECO:0000256" key="3">
    <source>
        <dbReference type="ARBA" id="ARBA00023239"/>
    </source>
</evidence>
<evidence type="ECO:0000256" key="2">
    <source>
        <dbReference type="ARBA" id="ARBA00012344"/>
    </source>
</evidence>
<dbReference type="Pfam" id="PF04752">
    <property type="entry name" value="ChaC"/>
    <property type="match status" value="1"/>
</dbReference>
<dbReference type="EC" id="4.3.2.7" evidence="2"/>
<comment type="catalytic activity">
    <reaction evidence="4">
        <text>glutathione = L-cysteinylglycine + 5-oxo-L-proline</text>
        <dbReference type="Rhea" id="RHEA:47724"/>
        <dbReference type="ChEBI" id="CHEBI:57925"/>
        <dbReference type="ChEBI" id="CHEBI:58402"/>
        <dbReference type="ChEBI" id="CHEBI:61694"/>
        <dbReference type="EC" id="4.3.2.7"/>
    </reaction>
</comment>
<dbReference type="GO" id="GO:0006751">
    <property type="term" value="P:glutathione catabolic process"/>
    <property type="evidence" value="ECO:0007669"/>
    <property type="project" value="InterPro"/>
</dbReference>
<proteinExistence type="inferred from homology"/>
<dbReference type="InterPro" id="IPR036568">
    <property type="entry name" value="GGCT-like_sf"/>
</dbReference>
<dbReference type="GO" id="GO:0005737">
    <property type="term" value="C:cytoplasm"/>
    <property type="evidence" value="ECO:0007669"/>
    <property type="project" value="TreeGrafter"/>
</dbReference>
<evidence type="ECO:0000256" key="4">
    <source>
        <dbReference type="ARBA" id="ARBA00048073"/>
    </source>
</evidence>
<dbReference type="OrthoDB" id="1933483at2759"/>
<gene>
    <name evidence="5" type="ORF">OFUS_LOCUS17124</name>
</gene>
<dbReference type="CDD" id="cd06661">
    <property type="entry name" value="GGCT_like"/>
    <property type="match status" value="1"/>
</dbReference>
<sequence length="263" mass="30141">MTSDLSMENLLNHCNRLWIFGYGSLCWKPGFQYSSRKLGFIRGYSRRFWQGNATHRGTPNNPGRVATLVKDEMNSVWGVAYELVGHAQIEQALKHCSHRELELGGYIVKIQPFQIKNSTNVIPVLVYMATPANQHYLGPASIDALAEQVTNSEGPSGHNIEYVCRLADWARHECPEENDQHLLQLDEKIRQICQERKICMRTAMGPDPTPLSQYHRKKCHQAERLRASLIMASLKQSHYRKHKTLHIEQNYEISSKTISTNAK</sequence>
<comment type="similarity">
    <text evidence="1">Belongs to the gamma-glutamylcyclotransferase family. ChaC subfamily.</text>
</comment>
<dbReference type="PANTHER" id="PTHR12192">
    <property type="entry name" value="CATION TRANSPORT PROTEIN CHAC-RELATED"/>
    <property type="match status" value="1"/>
</dbReference>
<dbReference type="AlphaFoldDB" id="A0A8J1U2Y4"/>
<dbReference type="EMBL" id="CAIIXF020000008">
    <property type="protein sequence ID" value="CAH1792105.1"/>
    <property type="molecule type" value="Genomic_DNA"/>
</dbReference>
<dbReference type="Gene3D" id="3.10.490.10">
    <property type="entry name" value="Gamma-glutamyl cyclotransferase-like"/>
    <property type="match status" value="1"/>
</dbReference>
<accession>A0A8J1U2Y4</accession>
<dbReference type="InterPro" id="IPR006840">
    <property type="entry name" value="ChaC"/>
</dbReference>
<dbReference type="Proteomes" id="UP000749559">
    <property type="component" value="Unassembled WGS sequence"/>
</dbReference>
<reference evidence="5" key="1">
    <citation type="submission" date="2022-03" db="EMBL/GenBank/DDBJ databases">
        <authorList>
            <person name="Martin C."/>
        </authorList>
    </citation>
    <scope>NUCLEOTIDE SEQUENCE</scope>
</reference>
<organism evidence="5 6">
    <name type="scientific">Owenia fusiformis</name>
    <name type="common">Polychaete worm</name>
    <dbReference type="NCBI Taxonomy" id="6347"/>
    <lineage>
        <taxon>Eukaryota</taxon>
        <taxon>Metazoa</taxon>
        <taxon>Spiralia</taxon>
        <taxon>Lophotrochozoa</taxon>
        <taxon>Annelida</taxon>
        <taxon>Polychaeta</taxon>
        <taxon>Sedentaria</taxon>
        <taxon>Canalipalpata</taxon>
        <taxon>Sabellida</taxon>
        <taxon>Oweniida</taxon>
        <taxon>Oweniidae</taxon>
        <taxon>Owenia</taxon>
    </lineage>
</organism>
<dbReference type="GO" id="GO:0061928">
    <property type="term" value="F:glutathione specific gamma-glutamylcyclotransferase activity"/>
    <property type="evidence" value="ECO:0007669"/>
    <property type="project" value="UniProtKB-EC"/>
</dbReference>
<dbReference type="SUPFAM" id="SSF110857">
    <property type="entry name" value="Gamma-glutamyl cyclotransferase-like"/>
    <property type="match status" value="1"/>
</dbReference>
<dbReference type="PANTHER" id="PTHR12192:SF26">
    <property type="entry name" value="GLUTATHIONE-SPECIFIC GAMMA-GLUTAMYLCYCLOTRANSFERASE 1"/>
    <property type="match status" value="1"/>
</dbReference>
<dbReference type="InterPro" id="IPR013024">
    <property type="entry name" value="GGCT-like"/>
</dbReference>
<keyword evidence="6" id="KW-1185">Reference proteome</keyword>
<name>A0A8J1U2Y4_OWEFU</name>
<keyword evidence="3" id="KW-0456">Lyase</keyword>
<evidence type="ECO:0000313" key="5">
    <source>
        <dbReference type="EMBL" id="CAH1792105.1"/>
    </source>
</evidence>
<protein>
    <recommendedName>
        <fullName evidence="2">glutathione-specific gamma-glutamylcyclotransferase</fullName>
        <ecNumber evidence="2">4.3.2.7</ecNumber>
    </recommendedName>
</protein>